<dbReference type="PaxDb" id="55529-EKX53317"/>
<dbReference type="EnsemblProtists" id="EKX53317">
    <property type="protein sequence ID" value="EKX53317"/>
    <property type="gene ID" value="GUITHDRAFT_150377"/>
</dbReference>
<dbReference type="KEGG" id="gtt:GUITHDRAFT_150377"/>
<dbReference type="AlphaFoldDB" id="L1JY94"/>
<dbReference type="EMBL" id="JH992970">
    <property type="protein sequence ID" value="EKX53317.1"/>
    <property type="molecule type" value="Genomic_DNA"/>
</dbReference>
<proteinExistence type="predicted"/>
<keyword evidence="1" id="KW-0472">Membrane</keyword>
<reference evidence="4" key="2">
    <citation type="submission" date="2012-11" db="EMBL/GenBank/DDBJ databases">
        <authorList>
            <person name="Kuo A."/>
            <person name="Curtis B.A."/>
            <person name="Tanifuji G."/>
            <person name="Burki F."/>
            <person name="Gruber A."/>
            <person name="Irimia M."/>
            <person name="Maruyama S."/>
            <person name="Arias M.C."/>
            <person name="Ball S.G."/>
            <person name="Gile G.H."/>
            <person name="Hirakawa Y."/>
            <person name="Hopkins J.F."/>
            <person name="Rensing S.A."/>
            <person name="Schmutz J."/>
            <person name="Symeonidi A."/>
            <person name="Elias M."/>
            <person name="Eveleigh R.J."/>
            <person name="Herman E.K."/>
            <person name="Klute M.J."/>
            <person name="Nakayama T."/>
            <person name="Obornik M."/>
            <person name="Reyes-Prieto A."/>
            <person name="Armbrust E.V."/>
            <person name="Aves S.J."/>
            <person name="Beiko R.G."/>
            <person name="Coutinho P."/>
            <person name="Dacks J.B."/>
            <person name="Durnford D.G."/>
            <person name="Fast N.M."/>
            <person name="Green B.R."/>
            <person name="Grisdale C."/>
            <person name="Hempe F."/>
            <person name="Henrissat B."/>
            <person name="Hoppner M.P."/>
            <person name="Ishida K.-I."/>
            <person name="Kim E."/>
            <person name="Koreny L."/>
            <person name="Kroth P.G."/>
            <person name="Liu Y."/>
            <person name="Malik S.-B."/>
            <person name="Maier U.G."/>
            <person name="McRose D."/>
            <person name="Mock T."/>
            <person name="Neilson J.A."/>
            <person name="Onodera N.T."/>
            <person name="Poole A.M."/>
            <person name="Pritham E.J."/>
            <person name="Richards T.A."/>
            <person name="Rocap G."/>
            <person name="Roy S.W."/>
            <person name="Sarai C."/>
            <person name="Schaack S."/>
            <person name="Shirato S."/>
            <person name="Slamovits C.H."/>
            <person name="Spencer D.F."/>
            <person name="Suzuki S."/>
            <person name="Worden A.Z."/>
            <person name="Zauner S."/>
            <person name="Barry K."/>
            <person name="Bell C."/>
            <person name="Bharti A.K."/>
            <person name="Crow J.A."/>
            <person name="Grimwood J."/>
            <person name="Kramer R."/>
            <person name="Lindquist E."/>
            <person name="Lucas S."/>
            <person name="Salamov A."/>
            <person name="McFadden G.I."/>
            <person name="Lane C.E."/>
            <person name="Keeling P.J."/>
            <person name="Gray M.W."/>
            <person name="Grigoriev I.V."/>
            <person name="Archibald J.M."/>
        </authorList>
    </citation>
    <scope>NUCLEOTIDE SEQUENCE</scope>
    <source>
        <strain evidence="4">CCMP2712</strain>
    </source>
</reference>
<protein>
    <submittedName>
        <fullName evidence="2 3">Uncharacterized protein</fullName>
    </submittedName>
</protein>
<organism evidence="2">
    <name type="scientific">Guillardia theta (strain CCMP2712)</name>
    <name type="common">Cryptophyte</name>
    <dbReference type="NCBI Taxonomy" id="905079"/>
    <lineage>
        <taxon>Eukaryota</taxon>
        <taxon>Cryptophyceae</taxon>
        <taxon>Pyrenomonadales</taxon>
        <taxon>Geminigeraceae</taxon>
        <taxon>Guillardia</taxon>
    </lineage>
</organism>
<name>L1JY94_GUITC</name>
<keyword evidence="4" id="KW-1185">Reference proteome</keyword>
<keyword evidence="1" id="KW-0812">Transmembrane</keyword>
<evidence type="ECO:0000313" key="3">
    <source>
        <dbReference type="EnsemblProtists" id="EKX53317"/>
    </source>
</evidence>
<accession>L1JY94</accession>
<feature type="transmembrane region" description="Helical" evidence="1">
    <location>
        <begin position="36"/>
        <end position="55"/>
    </location>
</feature>
<evidence type="ECO:0000313" key="4">
    <source>
        <dbReference type="Proteomes" id="UP000011087"/>
    </source>
</evidence>
<sequence length="56" mass="6179">MPAQSLPPFLIISLGVAGIGFCQAGVNWLFKANKVLPLLPFFHVSIFYVLSIEIFN</sequence>
<dbReference type="RefSeq" id="XP_005840297.1">
    <property type="nucleotide sequence ID" value="XM_005840240.1"/>
</dbReference>
<dbReference type="GeneID" id="17310212"/>
<feature type="transmembrane region" description="Helical" evidence="1">
    <location>
        <begin position="9"/>
        <end position="30"/>
    </location>
</feature>
<keyword evidence="1" id="KW-1133">Transmembrane helix</keyword>
<gene>
    <name evidence="2" type="ORF">GUITHDRAFT_150377</name>
</gene>
<evidence type="ECO:0000256" key="1">
    <source>
        <dbReference type="SAM" id="Phobius"/>
    </source>
</evidence>
<dbReference type="Proteomes" id="UP000011087">
    <property type="component" value="Unassembled WGS sequence"/>
</dbReference>
<dbReference type="HOGENOM" id="CLU_3018342_0_0_1"/>
<reference evidence="3" key="3">
    <citation type="submission" date="2016-03" db="UniProtKB">
        <authorList>
            <consortium name="EnsemblProtists"/>
        </authorList>
    </citation>
    <scope>IDENTIFICATION</scope>
</reference>
<evidence type="ECO:0000313" key="2">
    <source>
        <dbReference type="EMBL" id="EKX53317.1"/>
    </source>
</evidence>
<reference evidence="2 4" key="1">
    <citation type="journal article" date="2012" name="Nature">
        <title>Algal genomes reveal evolutionary mosaicism and the fate of nucleomorphs.</title>
        <authorList>
            <consortium name="DOE Joint Genome Institute"/>
            <person name="Curtis B.A."/>
            <person name="Tanifuji G."/>
            <person name="Burki F."/>
            <person name="Gruber A."/>
            <person name="Irimia M."/>
            <person name="Maruyama S."/>
            <person name="Arias M.C."/>
            <person name="Ball S.G."/>
            <person name="Gile G.H."/>
            <person name="Hirakawa Y."/>
            <person name="Hopkins J.F."/>
            <person name="Kuo A."/>
            <person name="Rensing S.A."/>
            <person name="Schmutz J."/>
            <person name="Symeonidi A."/>
            <person name="Elias M."/>
            <person name="Eveleigh R.J."/>
            <person name="Herman E.K."/>
            <person name="Klute M.J."/>
            <person name="Nakayama T."/>
            <person name="Obornik M."/>
            <person name="Reyes-Prieto A."/>
            <person name="Armbrust E.V."/>
            <person name="Aves S.J."/>
            <person name="Beiko R.G."/>
            <person name="Coutinho P."/>
            <person name="Dacks J.B."/>
            <person name="Durnford D.G."/>
            <person name="Fast N.M."/>
            <person name="Green B.R."/>
            <person name="Grisdale C.J."/>
            <person name="Hempel F."/>
            <person name="Henrissat B."/>
            <person name="Hoppner M.P."/>
            <person name="Ishida K."/>
            <person name="Kim E."/>
            <person name="Koreny L."/>
            <person name="Kroth P.G."/>
            <person name="Liu Y."/>
            <person name="Malik S.B."/>
            <person name="Maier U.G."/>
            <person name="McRose D."/>
            <person name="Mock T."/>
            <person name="Neilson J.A."/>
            <person name="Onodera N.T."/>
            <person name="Poole A.M."/>
            <person name="Pritham E.J."/>
            <person name="Richards T.A."/>
            <person name="Rocap G."/>
            <person name="Roy S.W."/>
            <person name="Sarai C."/>
            <person name="Schaack S."/>
            <person name="Shirato S."/>
            <person name="Slamovits C.H."/>
            <person name="Spencer D.F."/>
            <person name="Suzuki S."/>
            <person name="Worden A.Z."/>
            <person name="Zauner S."/>
            <person name="Barry K."/>
            <person name="Bell C."/>
            <person name="Bharti A.K."/>
            <person name="Crow J.A."/>
            <person name="Grimwood J."/>
            <person name="Kramer R."/>
            <person name="Lindquist E."/>
            <person name="Lucas S."/>
            <person name="Salamov A."/>
            <person name="McFadden G.I."/>
            <person name="Lane C.E."/>
            <person name="Keeling P.J."/>
            <person name="Gray M.W."/>
            <person name="Grigoriev I.V."/>
            <person name="Archibald J.M."/>
        </authorList>
    </citation>
    <scope>NUCLEOTIDE SEQUENCE</scope>
    <source>
        <strain evidence="2 4">CCMP2712</strain>
    </source>
</reference>